<dbReference type="GO" id="GO:0003700">
    <property type="term" value="F:DNA-binding transcription factor activity"/>
    <property type="evidence" value="ECO:0007669"/>
    <property type="project" value="InterPro"/>
</dbReference>
<dbReference type="AlphaFoldDB" id="A0AAE4Q6V2"/>
<feature type="domain" description="RNA polymerase sigma-70 region 4" evidence="1">
    <location>
        <begin position="156"/>
        <end position="201"/>
    </location>
</feature>
<dbReference type="RefSeq" id="WP_317610133.1">
    <property type="nucleotide sequence ID" value="NZ_JAGQEX010000011.1"/>
</dbReference>
<dbReference type="Proteomes" id="UP001186118">
    <property type="component" value="Unassembled WGS sequence"/>
</dbReference>
<protein>
    <submittedName>
        <fullName evidence="2">Sigma-70 family RNA polymerase sigma factor</fullName>
    </submittedName>
</protein>
<name>A0AAE4Q6V2_STRCB</name>
<dbReference type="InterPro" id="IPR014284">
    <property type="entry name" value="RNA_pol_sigma-70_dom"/>
</dbReference>
<comment type="caution">
    <text evidence="2">The sequence shown here is derived from an EMBL/GenBank/DDBJ whole genome shotgun (WGS) entry which is preliminary data.</text>
</comment>
<sequence>MKIRKTKQAERGVYKYSYQVRTENGGYTTETVVLRPGEDGVTEMDIKRLHALDDSEVYYNCKNLRPERSDEEKERIKAFEKEYVQKFKLQHGYEPNKDAIKDAISKAFPSNYNLSLDFAFENEIDEDKSSVIAATAVPFDDKFEWSEEMEDIRELLSDKQREVLDLKFIDGYTQKEIADMLGVSKMAITKRLASAYDVIRKNMKR</sequence>
<dbReference type="CDD" id="cd06171">
    <property type="entry name" value="Sigma70_r4"/>
    <property type="match status" value="1"/>
</dbReference>
<evidence type="ECO:0000313" key="2">
    <source>
        <dbReference type="EMBL" id="MDV5977092.1"/>
    </source>
</evidence>
<reference evidence="2" key="1">
    <citation type="submission" date="2021-04" db="EMBL/GenBank/DDBJ databases">
        <title>Draft genomes of 20 S. canis strains.</title>
        <authorList>
            <person name="Pagnossin D."/>
            <person name="Weir W."/>
            <person name="Smith A."/>
            <person name="Ure R."/>
            <person name="Oravcova K."/>
        </authorList>
    </citation>
    <scope>NUCLEOTIDE SEQUENCE</scope>
    <source>
        <strain evidence="2">284</strain>
    </source>
</reference>
<dbReference type="InterPro" id="IPR013324">
    <property type="entry name" value="RNA_pol_sigma_r3/r4-like"/>
</dbReference>
<proteinExistence type="predicted"/>
<gene>
    <name evidence="2" type="ORF">KB584_06395</name>
</gene>
<dbReference type="SUPFAM" id="SSF88659">
    <property type="entry name" value="Sigma3 and sigma4 domains of RNA polymerase sigma factors"/>
    <property type="match status" value="1"/>
</dbReference>
<dbReference type="InterPro" id="IPR007630">
    <property type="entry name" value="RNA_pol_sigma70_r4"/>
</dbReference>
<dbReference type="Gene3D" id="1.10.10.10">
    <property type="entry name" value="Winged helix-like DNA-binding domain superfamily/Winged helix DNA-binding domain"/>
    <property type="match status" value="1"/>
</dbReference>
<dbReference type="NCBIfam" id="TIGR02937">
    <property type="entry name" value="sigma70-ECF"/>
    <property type="match status" value="1"/>
</dbReference>
<dbReference type="Pfam" id="PF04545">
    <property type="entry name" value="Sigma70_r4"/>
    <property type="match status" value="1"/>
</dbReference>
<dbReference type="GO" id="GO:0006352">
    <property type="term" value="P:DNA-templated transcription initiation"/>
    <property type="evidence" value="ECO:0007669"/>
    <property type="project" value="InterPro"/>
</dbReference>
<evidence type="ECO:0000259" key="1">
    <source>
        <dbReference type="Pfam" id="PF04545"/>
    </source>
</evidence>
<organism evidence="2 3">
    <name type="scientific">Streptococcus canis</name>
    <dbReference type="NCBI Taxonomy" id="1329"/>
    <lineage>
        <taxon>Bacteria</taxon>
        <taxon>Bacillati</taxon>
        <taxon>Bacillota</taxon>
        <taxon>Bacilli</taxon>
        <taxon>Lactobacillales</taxon>
        <taxon>Streptococcaceae</taxon>
        <taxon>Streptococcus</taxon>
    </lineage>
</organism>
<accession>A0AAE4Q6V2</accession>
<dbReference type="EMBL" id="JAGQEX010000011">
    <property type="protein sequence ID" value="MDV5977092.1"/>
    <property type="molecule type" value="Genomic_DNA"/>
</dbReference>
<dbReference type="InterPro" id="IPR036388">
    <property type="entry name" value="WH-like_DNA-bd_sf"/>
</dbReference>
<evidence type="ECO:0000313" key="3">
    <source>
        <dbReference type="Proteomes" id="UP001186118"/>
    </source>
</evidence>